<sequence>MKKLNVILIISPESWDSHTVSKHNYAITLSQQGFTVYFLNPFNDTKRQPQIIKIQENLYTVTSSKVAKGLRYYPGFLRHWLERRWLEKLEKKINAFIDTIWLFENSRFFDLCFAENRLKIYHQVDLNQNFNPKKAVTTSDICFCTSNIIRNNLLKFSTNIYKIHHGLAKIDSNIEIKREQFKVFNKQAIQCIYMGNLDMLYLDVELLANIASHFSDVQFHFVGGYNKNGRLYKLSEKLTNIHWWGKVDSTIISFILKHADLLLVTYQEHHHSDQSSPHKFMEYFASGKVIVATYTDEYKDKRHLLEMVDHNKDYLDAIKKVISNLDYYNSHDKQQQRIAFAQEHTYEKQLDRIFTLLKKHQLV</sequence>
<dbReference type="Gene3D" id="3.40.50.2000">
    <property type="entry name" value="Glycogen Phosphorylase B"/>
    <property type="match status" value="1"/>
</dbReference>
<organism evidence="1">
    <name type="scientific">Candidatus Thiothrix putei</name>
    <dbReference type="NCBI Taxonomy" id="3080811"/>
    <lineage>
        <taxon>Bacteria</taxon>
        <taxon>Pseudomonadati</taxon>
        <taxon>Pseudomonadota</taxon>
        <taxon>Gammaproteobacteria</taxon>
        <taxon>Thiotrichales</taxon>
        <taxon>Thiotrichaceae</taxon>
        <taxon>Thiothrix</taxon>
    </lineage>
</organism>
<name>A0AA95HF47_9GAMM</name>
<dbReference type="EMBL" id="CP124756">
    <property type="protein sequence ID" value="WGZ96171.1"/>
    <property type="molecule type" value="Genomic_DNA"/>
</dbReference>
<dbReference type="KEGG" id="tput:QJT81_09420"/>
<accession>A0AA95HF47</accession>
<keyword evidence="1" id="KW-0808">Transferase</keyword>
<proteinExistence type="predicted"/>
<dbReference type="EC" id="2.4.-.-" evidence="1"/>
<reference evidence="1" key="1">
    <citation type="journal article" date="2023" name="Int. J. Mol. Sci.">
        <title>Metagenomics Revealed a New Genus 'Candidatus Thiocaldithrix dubininis' gen. nov., sp. nov. and a New Species 'Candidatus Thiothrix putei' sp. nov. in the Family Thiotrichaceae, Some Members of Which Have Traits of Both Na+- and H+-Motive Energetics.</title>
        <authorList>
            <person name="Ravin N.V."/>
            <person name="Muntyan M.S."/>
            <person name="Smolyakov D.D."/>
            <person name="Rudenko T.S."/>
            <person name="Beletsky A.V."/>
            <person name="Mardanov A.V."/>
            <person name="Grabovich M.Y."/>
        </authorList>
    </citation>
    <scope>NUCLEOTIDE SEQUENCE</scope>
    <source>
        <strain evidence="1">GKL-02</strain>
    </source>
</reference>
<dbReference type="AlphaFoldDB" id="A0AA95HF47"/>
<evidence type="ECO:0000313" key="1">
    <source>
        <dbReference type="EMBL" id="WGZ96171.1"/>
    </source>
</evidence>
<dbReference type="Proteomes" id="UP001301326">
    <property type="component" value="Chromosome"/>
</dbReference>
<dbReference type="SUPFAM" id="SSF53756">
    <property type="entry name" value="UDP-Glycosyltransferase/glycogen phosphorylase"/>
    <property type="match status" value="1"/>
</dbReference>
<reference evidence="1" key="2">
    <citation type="submission" date="2023-04" db="EMBL/GenBank/DDBJ databases">
        <authorList>
            <person name="Beletskiy A.V."/>
            <person name="Mardanov A.V."/>
            <person name="Ravin N.V."/>
        </authorList>
    </citation>
    <scope>NUCLEOTIDE SEQUENCE</scope>
    <source>
        <strain evidence="1">GKL-02</strain>
    </source>
</reference>
<gene>
    <name evidence="1" type="ORF">QJT81_09420</name>
</gene>
<protein>
    <submittedName>
        <fullName evidence="1">Glycosyltransferase</fullName>
        <ecNumber evidence="1">2.4.-.-</ecNumber>
    </submittedName>
</protein>
<keyword evidence="1" id="KW-0328">Glycosyltransferase</keyword>
<dbReference type="GO" id="GO:0016757">
    <property type="term" value="F:glycosyltransferase activity"/>
    <property type="evidence" value="ECO:0007669"/>
    <property type="project" value="UniProtKB-KW"/>
</dbReference>
<dbReference type="Pfam" id="PF13692">
    <property type="entry name" value="Glyco_trans_1_4"/>
    <property type="match status" value="1"/>
</dbReference>